<reference evidence="3" key="2">
    <citation type="submission" date="2015-06" db="UniProtKB">
        <authorList>
            <consortium name="EnsemblProtists"/>
        </authorList>
    </citation>
    <scope>IDENTIFICATION</scope>
    <source>
        <strain evidence="3">Pr102</strain>
    </source>
</reference>
<feature type="compositionally biased region" description="Acidic residues" evidence="2">
    <location>
        <begin position="111"/>
        <end position="142"/>
    </location>
</feature>
<dbReference type="EnsemblProtists" id="Phyra78531">
    <property type="protein sequence ID" value="Phyra78531"/>
    <property type="gene ID" value="Phyra78531"/>
</dbReference>
<feature type="compositionally biased region" description="Basic residues" evidence="2">
    <location>
        <begin position="46"/>
        <end position="57"/>
    </location>
</feature>
<evidence type="ECO:0000313" key="3">
    <source>
        <dbReference type="EnsemblProtists" id="Phyra78531"/>
    </source>
</evidence>
<organism evidence="3 4">
    <name type="scientific">Phytophthora ramorum</name>
    <name type="common">Sudden oak death agent</name>
    <dbReference type="NCBI Taxonomy" id="164328"/>
    <lineage>
        <taxon>Eukaryota</taxon>
        <taxon>Sar</taxon>
        <taxon>Stramenopiles</taxon>
        <taxon>Oomycota</taxon>
        <taxon>Peronosporomycetes</taxon>
        <taxon>Peronosporales</taxon>
        <taxon>Peronosporaceae</taxon>
        <taxon>Phytophthora</taxon>
    </lineage>
</organism>
<proteinExistence type="predicted"/>
<keyword evidence="1" id="KW-0175">Coiled coil</keyword>
<accession>H3GPC0</accession>
<feature type="region of interest" description="Disordered" evidence="2">
    <location>
        <begin position="1"/>
        <end position="423"/>
    </location>
</feature>
<feature type="coiled-coil region" evidence="1">
    <location>
        <begin position="593"/>
        <end position="685"/>
    </location>
</feature>
<dbReference type="InParanoid" id="H3GPC0"/>
<dbReference type="EMBL" id="DS566029">
    <property type="status" value="NOT_ANNOTATED_CDS"/>
    <property type="molecule type" value="Genomic_DNA"/>
</dbReference>
<dbReference type="AlphaFoldDB" id="H3GPC0"/>
<dbReference type="VEuPathDB" id="FungiDB:KRP23_13813"/>
<dbReference type="Proteomes" id="UP000005238">
    <property type="component" value="Unassembled WGS sequence"/>
</dbReference>
<reference evidence="4" key="1">
    <citation type="journal article" date="2006" name="Science">
        <title>Phytophthora genome sequences uncover evolutionary origins and mechanisms of pathogenesis.</title>
        <authorList>
            <person name="Tyler B.M."/>
            <person name="Tripathy S."/>
            <person name="Zhang X."/>
            <person name="Dehal P."/>
            <person name="Jiang R.H."/>
            <person name="Aerts A."/>
            <person name="Arredondo F.D."/>
            <person name="Baxter L."/>
            <person name="Bensasson D."/>
            <person name="Beynon J.L."/>
            <person name="Chapman J."/>
            <person name="Damasceno C.M."/>
            <person name="Dorrance A.E."/>
            <person name="Dou D."/>
            <person name="Dickerman A.W."/>
            <person name="Dubchak I.L."/>
            <person name="Garbelotto M."/>
            <person name="Gijzen M."/>
            <person name="Gordon S.G."/>
            <person name="Govers F."/>
            <person name="Grunwald N.J."/>
            <person name="Huang W."/>
            <person name="Ivors K.L."/>
            <person name="Jones R.W."/>
            <person name="Kamoun S."/>
            <person name="Krampis K."/>
            <person name="Lamour K.H."/>
            <person name="Lee M.K."/>
            <person name="McDonald W.H."/>
            <person name="Medina M."/>
            <person name="Meijer H.J."/>
            <person name="Nordberg E.K."/>
            <person name="Maclean D.J."/>
            <person name="Ospina-Giraldo M.D."/>
            <person name="Morris P.F."/>
            <person name="Phuntumart V."/>
            <person name="Putnam N.H."/>
            <person name="Rash S."/>
            <person name="Rose J.K."/>
            <person name="Sakihama Y."/>
            <person name="Salamov A.A."/>
            <person name="Savidor A."/>
            <person name="Scheuring C.F."/>
            <person name="Smith B.M."/>
            <person name="Sobral B.W."/>
            <person name="Terry A."/>
            <person name="Torto-Alalibo T.A."/>
            <person name="Win J."/>
            <person name="Xu Z."/>
            <person name="Zhang H."/>
            <person name="Grigoriev I.V."/>
            <person name="Rokhsar D.S."/>
            <person name="Boore J.L."/>
        </authorList>
    </citation>
    <scope>NUCLEOTIDE SEQUENCE [LARGE SCALE GENOMIC DNA]</scope>
    <source>
        <strain evidence="4">Pr102</strain>
    </source>
</reference>
<evidence type="ECO:0000256" key="2">
    <source>
        <dbReference type="SAM" id="MobiDB-lite"/>
    </source>
</evidence>
<evidence type="ECO:0000313" key="4">
    <source>
        <dbReference type="Proteomes" id="UP000005238"/>
    </source>
</evidence>
<feature type="compositionally biased region" description="Acidic residues" evidence="2">
    <location>
        <begin position="91"/>
        <end position="101"/>
    </location>
</feature>
<feature type="compositionally biased region" description="Basic and acidic residues" evidence="2">
    <location>
        <begin position="273"/>
        <end position="282"/>
    </location>
</feature>
<dbReference type="eggNOG" id="ENOG502SMXF">
    <property type="taxonomic scope" value="Eukaryota"/>
</dbReference>
<name>H3GPC0_PHYRM</name>
<feature type="region of interest" description="Disordered" evidence="2">
    <location>
        <begin position="531"/>
        <end position="559"/>
    </location>
</feature>
<sequence>MEIFKDTETAPLPVSASGKRRARSCSSARASQTTVDMDTDSDGNWRPRRKHKRHRRRSGDNAQNPIALSSDSSDEESDVESNGRAGVDTSSVDEDEDEEWTLGDASGGFQQEEDEEEEAELSDEDSPSSSSEDVEPEDEDLEIAATTKKGVGPSRGKHRSHTDTQGAKREMNGNVKDREKVPATSEAKSDIRRDDNSTSSSDDEVNRHKSPRPLLKTSHKKKRSGVMHTWKRPSKNGVSSKREEKRAAASSQNKHKGLHIRIGKKAKSAPRSVLRDTNHDQDGGWEDNEDNSFSLDVGEYGESPPRRPPSRAHSRANSVRSSPATSVVAASPPREFAEEEKGHAPSSTPSTSKDPPSPAEVAAGPATSHSFISSSANGTPTPIITPSSHPNTTNTPATPIIVPSSHATIGLSSSPNAAPASTMMPSISQASKVNVASVWMELTQVLLPPDRDNKYHIRVTVSANKPPVQTIWMENLSSHEQRESSFIDVVELPGAKTDLRVPTATVLTALFRCLSSQPDAIVIVGPEPRATAESKTASEKGEVQLQTSTAEKNTGDGDADGNGLTLVVAYPALDLFRVDHHFPMKVVSSGQRLQHLAKEVERLRAQLDLIQADRDKLCEQLRQQEEENERTLSQQVEAQVKARIAAHSSQQPSKEELEQRVAKLVEEQTQALEQAQEKEKRNRDSARRWVFARSDWMAAFEPCQTLMAGATADTETSLLRPATASSVCKYVVEWKEVLEIAELFFQPATSGSTCSITVVKDGVYQVNANVSHDSLAQLRLVISSAEASRREIAPTKVLLYDNKRRVSRVDTVLELRALDQLSLELRLLECTAAPSQQEEWLRTPMPSHNRLLVVVLDEHVVHA</sequence>
<protein>
    <submittedName>
        <fullName evidence="3">Uncharacterized protein</fullName>
    </submittedName>
</protein>
<feature type="compositionally biased region" description="Basic residues" evidence="2">
    <location>
        <begin position="253"/>
        <end position="268"/>
    </location>
</feature>
<feature type="compositionally biased region" description="Low complexity" evidence="2">
    <location>
        <begin position="379"/>
        <end position="403"/>
    </location>
</feature>
<dbReference type="OMA" id="RVDHHFP"/>
<feature type="compositionally biased region" description="Basic and acidic residues" evidence="2">
    <location>
        <begin position="166"/>
        <end position="196"/>
    </location>
</feature>
<dbReference type="HOGENOM" id="CLU_014649_0_0_1"/>
<keyword evidence="4" id="KW-1185">Reference proteome</keyword>
<evidence type="ECO:0000256" key="1">
    <source>
        <dbReference type="SAM" id="Coils"/>
    </source>
</evidence>
<feature type="compositionally biased region" description="Polar residues" evidence="2">
    <location>
        <begin position="367"/>
        <end position="378"/>
    </location>
</feature>
<feature type="compositionally biased region" description="Basic residues" evidence="2">
    <location>
        <begin position="217"/>
        <end position="234"/>
    </location>
</feature>
<feature type="compositionally biased region" description="Low complexity" evidence="2">
    <location>
        <begin position="345"/>
        <end position="354"/>
    </location>
</feature>
<feature type="compositionally biased region" description="Low complexity" evidence="2">
    <location>
        <begin position="315"/>
        <end position="334"/>
    </location>
</feature>
<feature type="compositionally biased region" description="Basic and acidic residues" evidence="2">
    <location>
        <begin position="531"/>
        <end position="542"/>
    </location>
</feature>
<feature type="compositionally biased region" description="Polar residues" evidence="2">
    <location>
        <begin position="405"/>
        <end position="416"/>
    </location>
</feature>
<dbReference type="VEuPathDB" id="FungiDB:KRP22_4526"/>